<dbReference type="HOGENOM" id="CLU_3103825_0_0_0"/>
<dbReference type="AlphaFoldDB" id="L0D9P4"/>
<sequence length="51" mass="5623">MNFVALHEGDPLARVGIDLYPLSTLIVSFRLDRVGQPLVIVTVTLVYEAIP</sequence>
<dbReference type="Proteomes" id="UP000010798">
    <property type="component" value="Chromosome"/>
</dbReference>
<reference evidence="1 2" key="1">
    <citation type="submission" date="2012-02" db="EMBL/GenBank/DDBJ databases">
        <title>Complete sequence of chromosome of Singulisphaera acidiphila DSM 18658.</title>
        <authorList>
            <consortium name="US DOE Joint Genome Institute (JGI-PGF)"/>
            <person name="Lucas S."/>
            <person name="Copeland A."/>
            <person name="Lapidus A."/>
            <person name="Glavina del Rio T."/>
            <person name="Dalin E."/>
            <person name="Tice H."/>
            <person name="Bruce D."/>
            <person name="Goodwin L."/>
            <person name="Pitluck S."/>
            <person name="Peters L."/>
            <person name="Ovchinnikova G."/>
            <person name="Chertkov O."/>
            <person name="Kyrpides N."/>
            <person name="Mavromatis K."/>
            <person name="Ivanova N."/>
            <person name="Brettin T."/>
            <person name="Detter J.C."/>
            <person name="Han C."/>
            <person name="Larimer F."/>
            <person name="Land M."/>
            <person name="Hauser L."/>
            <person name="Markowitz V."/>
            <person name="Cheng J.-F."/>
            <person name="Hugenholtz P."/>
            <person name="Woyke T."/>
            <person name="Wu D."/>
            <person name="Tindall B."/>
            <person name="Pomrenke H."/>
            <person name="Brambilla E."/>
            <person name="Klenk H.-P."/>
            <person name="Eisen J.A."/>
        </authorList>
    </citation>
    <scope>NUCLEOTIDE SEQUENCE [LARGE SCALE GENOMIC DNA]</scope>
    <source>
        <strain evidence="2">ATCC BAA-1392 / DSM 18658 / VKM B-2454 / MOB10</strain>
    </source>
</reference>
<proteinExistence type="predicted"/>
<dbReference type="EMBL" id="CP003364">
    <property type="protein sequence ID" value="AGA25553.1"/>
    <property type="molecule type" value="Genomic_DNA"/>
</dbReference>
<evidence type="ECO:0000313" key="2">
    <source>
        <dbReference type="Proteomes" id="UP000010798"/>
    </source>
</evidence>
<name>L0D9P4_SINAD</name>
<keyword evidence="2" id="KW-1185">Reference proteome</keyword>
<dbReference type="KEGG" id="saci:Sinac_1157"/>
<organism evidence="1 2">
    <name type="scientific">Singulisphaera acidiphila (strain ATCC BAA-1392 / DSM 18658 / VKM B-2454 / MOB10)</name>
    <dbReference type="NCBI Taxonomy" id="886293"/>
    <lineage>
        <taxon>Bacteria</taxon>
        <taxon>Pseudomonadati</taxon>
        <taxon>Planctomycetota</taxon>
        <taxon>Planctomycetia</taxon>
        <taxon>Isosphaerales</taxon>
        <taxon>Isosphaeraceae</taxon>
        <taxon>Singulisphaera</taxon>
    </lineage>
</organism>
<evidence type="ECO:0000313" key="1">
    <source>
        <dbReference type="EMBL" id="AGA25553.1"/>
    </source>
</evidence>
<protein>
    <submittedName>
        <fullName evidence="1">Uncharacterized protein</fullName>
    </submittedName>
</protein>
<gene>
    <name evidence="1" type="ordered locus">Sinac_1157</name>
</gene>
<dbReference type="STRING" id="886293.Sinac_1157"/>
<accession>L0D9P4</accession>